<feature type="chain" id="PRO_5038850518" evidence="1">
    <location>
        <begin position="20"/>
        <end position="311"/>
    </location>
</feature>
<dbReference type="RefSeq" id="WP_054818016.1">
    <property type="nucleotide sequence ID" value="NZ_CP013652.1"/>
</dbReference>
<protein>
    <submittedName>
        <fullName evidence="2">Uncharacterized protein</fullName>
    </submittedName>
</protein>
<dbReference type="OrthoDB" id="2475185at2"/>
<dbReference type="KEGG" id="pnp:IJ22_07070"/>
<keyword evidence="1" id="KW-0732">Signal</keyword>
<keyword evidence="3" id="KW-1185">Reference proteome</keyword>
<dbReference type="EMBL" id="CP013652">
    <property type="protein sequence ID" value="ALS21091.1"/>
    <property type="molecule type" value="Genomic_DNA"/>
</dbReference>
<dbReference type="PATRIC" id="fig|162209.4.peg.750"/>
<evidence type="ECO:0000256" key="1">
    <source>
        <dbReference type="SAM" id="SignalP"/>
    </source>
</evidence>
<reference evidence="2 3" key="2">
    <citation type="journal article" date="2016" name="Genome Announc.">
        <title>Complete Genome Sequences of Two Interactive Moderate Thermophiles, Paenibacillus napthalenovorans 32O-Y and Paenibacillus sp. 32O-W.</title>
        <authorList>
            <person name="Butler R.R.III."/>
            <person name="Wang J."/>
            <person name="Stark B.C."/>
            <person name="Pombert J.F."/>
        </authorList>
    </citation>
    <scope>NUCLEOTIDE SEQUENCE [LARGE SCALE GENOMIC DNA]</scope>
    <source>
        <strain evidence="2 3">32O-Y</strain>
    </source>
</reference>
<evidence type="ECO:0000313" key="3">
    <source>
        <dbReference type="Proteomes" id="UP000061660"/>
    </source>
</evidence>
<reference evidence="3" key="1">
    <citation type="submission" date="2015-12" db="EMBL/GenBank/DDBJ databases">
        <title>Complete genome sequences of two moderately thermophilic Paenibacillus species.</title>
        <authorList>
            <person name="Butler R.III."/>
            <person name="Wang J."/>
            <person name="Stark B.C."/>
            <person name="Pombert J.-F."/>
        </authorList>
    </citation>
    <scope>NUCLEOTIDE SEQUENCE [LARGE SCALE GENOMIC DNA]</scope>
    <source>
        <strain evidence="3">32O-Y</strain>
    </source>
</reference>
<evidence type="ECO:0000313" key="2">
    <source>
        <dbReference type="EMBL" id="ALS21091.1"/>
    </source>
</evidence>
<dbReference type="STRING" id="162209.IJ22_07070"/>
<feature type="signal peptide" evidence="1">
    <location>
        <begin position="1"/>
        <end position="19"/>
    </location>
</feature>
<dbReference type="AlphaFoldDB" id="A0A0U2VBZ6"/>
<organism evidence="2 3">
    <name type="scientific">Paenibacillus naphthalenovorans</name>
    <dbReference type="NCBI Taxonomy" id="162209"/>
    <lineage>
        <taxon>Bacteria</taxon>
        <taxon>Bacillati</taxon>
        <taxon>Bacillota</taxon>
        <taxon>Bacilli</taxon>
        <taxon>Bacillales</taxon>
        <taxon>Paenibacillaceae</taxon>
        <taxon>Paenibacillus</taxon>
    </lineage>
</organism>
<dbReference type="Proteomes" id="UP000061660">
    <property type="component" value="Chromosome"/>
</dbReference>
<proteinExistence type="predicted"/>
<gene>
    <name evidence="2" type="ORF">IJ22_07070</name>
</gene>
<sequence length="311" mass="34700" precursor="true">MNKLLYYLTSLLLSTSLLAAATLDSWPADAVQAAPQEPAVQTLQVQPAIQRDLSAPSLQNAVDRIIRELASQQGFEQWKQGAWTTYPLGPGTHGWIVMITVDGQEAGYLVVQASGQDTYRLIEYGKGPYPLFSMQTLSRSLVRLDIIEYPYHLERIYYNPLEALWKVTAPQADRVWYIDAKSGEELPLTNDSQLPAADSGLLVKPLPVTDSDALNTIIAAGQTEPSEAYERLPWVKNKPETLVRFELLQKWIDQGRKPIFAAELYGGRVHVPLPVTGYQAWSGGESYVGVRQDDDRYLPLHTINPLGGFYP</sequence>
<accession>A0A0U2VBZ6</accession>
<name>A0A0U2VBZ6_9BACL</name>